<proteinExistence type="predicted"/>
<organism evidence="1 2">
    <name type="scientific">Rhizobium subbaraonis</name>
    <dbReference type="NCBI Taxonomy" id="908946"/>
    <lineage>
        <taxon>Bacteria</taxon>
        <taxon>Pseudomonadati</taxon>
        <taxon>Pseudomonadota</taxon>
        <taxon>Alphaproteobacteria</taxon>
        <taxon>Hyphomicrobiales</taxon>
        <taxon>Rhizobiaceae</taxon>
        <taxon>Rhizobium/Agrobacterium group</taxon>
        <taxon>Rhizobium</taxon>
    </lineage>
</organism>
<dbReference type="Proteomes" id="UP000219167">
    <property type="component" value="Unassembled WGS sequence"/>
</dbReference>
<dbReference type="EMBL" id="OBQD01000025">
    <property type="protein sequence ID" value="SOC46890.1"/>
    <property type="molecule type" value="Genomic_DNA"/>
</dbReference>
<sequence length="217" mass="23711">MTRSHPETFRSIGQVLAGHVLPRLEHAQKRPLRVSCLGTISYDGATEADCVDRSIPIGEAASPQDAMALAATRVARGDIRAMPDDTLRFRPRLIVVQDSASGLVLAGEIRAGVILWQQPVASKAEATRIVLDATRLRGRAFAATGRGDHAAARDLRFQAARLEARLVDPVWREIAAELRLPEAACPRFPQPTFPARPCAARRSYGVSHAQICRQQRP</sequence>
<reference evidence="1 2" key="1">
    <citation type="submission" date="2017-08" db="EMBL/GenBank/DDBJ databases">
        <authorList>
            <person name="de Groot N.N."/>
        </authorList>
    </citation>
    <scope>NUCLEOTIDE SEQUENCE [LARGE SCALE GENOMIC DNA]</scope>
    <source>
        <strain evidence="1 2">JC85</strain>
    </source>
</reference>
<dbReference type="RefSeq" id="WP_237681038.1">
    <property type="nucleotide sequence ID" value="NZ_OBQD01000025.1"/>
</dbReference>
<name>A0A285UYK2_9HYPH</name>
<evidence type="ECO:0000313" key="1">
    <source>
        <dbReference type="EMBL" id="SOC46890.1"/>
    </source>
</evidence>
<evidence type="ECO:0000313" key="2">
    <source>
        <dbReference type="Proteomes" id="UP000219167"/>
    </source>
</evidence>
<gene>
    <name evidence="1" type="ORF">SAMN05892877_12512</name>
</gene>
<dbReference type="AlphaFoldDB" id="A0A285UYK2"/>
<accession>A0A285UYK2</accession>
<keyword evidence="2" id="KW-1185">Reference proteome</keyword>
<protein>
    <submittedName>
        <fullName evidence="1">Uncharacterized protein</fullName>
    </submittedName>
</protein>